<comment type="similarity">
    <text evidence="3">Belongs to the CCNDBP1 family.</text>
</comment>
<organism evidence="10 11">
    <name type="scientific">Pterulicium gracile</name>
    <dbReference type="NCBI Taxonomy" id="1884261"/>
    <lineage>
        <taxon>Eukaryota</taxon>
        <taxon>Fungi</taxon>
        <taxon>Dikarya</taxon>
        <taxon>Basidiomycota</taxon>
        <taxon>Agaricomycotina</taxon>
        <taxon>Agaricomycetes</taxon>
        <taxon>Agaricomycetidae</taxon>
        <taxon>Agaricales</taxon>
        <taxon>Pleurotineae</taxon>
        <taxon>Pterulaceae</taxon>
        <taxon>Pterulicium</taxon>
    </lineage>
</organism>
<dbReference type="InterPro" id="IPR026907">
    <property type="entry name" value="GCIP-like"/>
</dbReference>
<dbReference type="InterPro" id="IPR049317">
    <property type="entry name" value="GCIP-like_N"/>
</dbReference>
<dbReference type="Pfam" id="PF13324">
    <property type="entry name" value="GCIP_N"/>
    <property type="match status" value="1"/>
</dbReference>
<proteinExistence type="inferred from homology"/>
<dbReference type="OrthoDB" id="41588at2759"/>
<keyword evidence="6" id="KW-0131">Cell cycle</keyword>
<dbReference type="EMBL" id="ML178814">
    <property type="protein sequence ID" value="TFL07610.1"/>
    <property type="molecule type" value="Genomic_DNA"/>
</dbReference>
<dbReference type="Proteomes" id="UP000305067">
    <property type="component" value="Unassembled WGS sequence"/>
</dbReference>
<evidence type="ECO:0000256" key="6">
    <source>
        <dbReference type="ARBA" id="ARBA00023306"/>
    </source>
</evidence>
<dbReference type="PANTHER" id="PTHR15492:SF1">
    <property type="entry name" value="CYCLIN-D1-BINDING PROTEIN 1"/>
    <property type="match status" value="1"/>
</dbReference>
<evidence type="ECO:0000256" key="2">
    <source>
        <dbReference type="ARBA" id="ARBA00004496"/>
    </source>
</evidence>
<dbReference type="GO" id="GO:0005737">
    <property type="term" value="C:cytoplasm"/>
    <property type="evidence" value="ECO:0007669"/>
    <property type="project" value="UniProtKB-SubCell"/>
</dbReference>
<gene>
    <name evidence="10" type="ORF">BDV98DRAFT_558149</name>
</gene>
<evidence type="ECO:0000256" key="5">
    <source>
        <dbReference type="ARBA" id="ARBA00023242"/>
    </source>
</evidence>
<dbReference type="InterPro" id="IPR049318">
    <property type="entry name" value="GCIP_C"/>
</dbReference>
<feature type="compositionally biased region" description="Acidic residues" evidence="7">
    <location>
        <begin position="188"/>
        <end position="204"/>
    </location>
</feature>
<dbReference type="GO" id="GO:0005634">
    <property type="term" value="C:nucleus"/>
    <property type="evidence" value="ECO:0007669"/>
    <property type="project" value="UniProtKB-SubCell"/>
</dbReference>
<feature type="region of interest" description="Disordered" evidence="7">
    <location>
        <begin position="186"/>
        <end position="219"/>
    </location>
</feature>
<dbReference type="Gene3D" id="1.20.1410.10">
    <property type="entry name" value="I/LWEQ domain"/>
    <property type="match status" value="1"/>
</dbReference>
<keyword evidence="4" id="KW-0963">Cytoplasm</keyword>
<keyword evidence="5" id="KW-0539">Nucleus</keyword>
<dbReference type="AlphaFoldDB" id="A0A5C3R369"/>
<dbReference type="PANTHER" id="PTHR15492">
    <property type="entry name" value="CYCLIN D1-BINDING PROTEIN 1"/>
    <property type="match status" value="1"/>
</dbReference>
<feature type="domain" description="Cyclin-D1-binding protein 1-like N-terminal" evidence="8">
    <location>
        <begin position="40"/>
        <end position="192"/>
    </location>
</feature>
<evidence type="ECO:0000313" key="11">
    <source>
        <dbReference type="Proteomes" id="UP000305067"/>
    </source>
</evidence>
<evidence type="ECO:0000259" key="9">
    <source>
        <dbReference type="Pfam" id="PF20936"/>
    </source>
</evidence>
<evidence type="ECO:0000259" key="8">
    <source>
        <dbReference type="Pfam" id="PF13324"/>
    </source>
</evidence>
<protein>
    <submittedName>
        <fullName evidence="10">Uncharacterized protein</fullName>
    </submittedName>
</protein>
<reference evidence="10 11" key="1">
    <citation type="journal article" date="2019" name="Nat. Ecol. Evol.">
        <title>Megaphylogeny resolves global patterns of mushroom evolution.</title>
        <authorList>
            <person name="Varga T."/>
            <person name="Krizsan K."/>
            <person name="Foldi C."/>
            <person name="Dima B."/>
            <person name="Sanchez-Garcia M."/>
            <person name="Sanchez-Ramirez S."/>
            <person name="Szollosi G.J."/>
            <person name="Szarkandi J.G."/>
            <person name="Papp V."/>
            <person name="Albert L."/>
            <person name="Andreopoulos W."/>
            <person name="Angelini C."/>
            <person name="Antonin V."/>
            <person name="Barry K.W."/>
            <person name="Bougher N.L."/>
            <person name="Buchanan P."/>
            <person name="Buyck B."/>
            <person name="Bense V."/>
            <person name="Catcheside P."/>
            <person name="Chovatia M."/>
            <person name="Cooper J."/>
            <person name="Damon W."/>
            <person name="Desjardin D."/>
            <person name="Finy P."/>
            <person name="Geml J."/>
            <person name="Haridas S."/>
            <person name="Hughes K."/>
            <person name="Justo A."/>
            <person name="Karasinski D."/>
            <person name="Kautmanova I."/>
            <person name="Kiss B."/>
            <person name="Kocsube S."/>
            <person name="Kotiranta H."/>
            <person name="LaButti K.M."/>
            <person name="Lechner B.E."/>
            <person name="Liimatainen K."/>
            <person name="Lipzen A."/>
            <person name="Lukacs Z."/>
            <person name="Mihaltcheva S."/>
            <person name="Morgado L.N."/>
            <person name="Niskanen T."/>
            <person name="Noordeloos M.E."/>
            <person name="Ohm R.A."/>
            <person name="Ortiz-Santana B."/>
            <person name="Ovrebo C."/>
            <person name="Racz N."/>
            <person name="Riley R."/>
            <person name="Savchenko A."/>
            <person name="Shiryaev A."/>
            <person name="Soop K."/>
            <person name="Spirin V."/>
            <person name="Szebenyi C."/>
            <person name="Tomsovsky M."/>
            <person name="Tulloss R.E."/>
            <person name="Uehling J."/>
            <person name="Grigoriev I.V."/>
            <person name="Vagvolgyi C."/>
            <person name="Papp T."/>
            <person name="Martin F.M."/>
            <person name="Miettinen O."/>
            <person name="Hibbett D.S."/>
            <person name="Nagy L.G."/>
        </authorList>
    </citation>
    <scope>NUCLEOTIDE SEQUENCE [LARGE SCALE GENOMIC DNA]</scope>
    <source>
        <strain evidence="10 11">CBS 309.79</strain>
    </source>
</reference>
<dbReference type="Pfam" id="PF20936">
    <property type="entry name" value="GCIP_C"/>
    <property type="match status" value="1"/>
</dbReference>
<keyword evidence="11" id="KW-1185">Reference proteome</keyword>
<name>A0A5C3R369_9AGAR</name>
<accession>A0A5C3R369</accession>
<evidence type="ECO:0000256" key="1">
    <source>
        <dbReference type="ARBA" id="ARBA00004123"/>
    </source>
</evidence>
<comment type="subcellular location">
    <subcellularLocation>
        <location evidence="2">Cytoplasm</location>
    </subcellularLocation>
    <subcellularLocation>
        <location evidence="1">Nucleus</location>
    </subcellularLocation>
</comment>
<sequence>MADPLKQKALDLLTILSTKDISDSTTNTDPLPELSVLHGDLISLLSLLYAACTKIALVLNPSSPAFKAAADPLNDALKHRIGLSHCLSIYNSPNSKYGETLRAEVEHEISDVLDALKSFAEVQTKVVQGAKRALGSKAGDAERFMRVGAVHDMIDKAKKVSKDNVEAVRKRWEQDKAILEDSMREVEEALEEEAGEDEEDDGWDELGLGGSSEMTNEDRERTTQILALVKKTIKQHDRVREAKLQSSAVKGDGSQLDLLPLLSRDVSNAVDDLVATLYTSNVDEGELDRLKAEISRLEAIT</sequence>
<evidence type="ECO:0000313" key="10">
    <source>
        <dbReference type="EMBL" id="TFL07610.1"/>
    </source>
</evidence>
<evidence type="ECO:0000256" key="7">
    <source>
        <dbReference type="SAM" id="MobiDB-lite"/>
    </source>
</evidence>
<dbReference type="STRING" id="1884261.A0A5C3R369"/>
<feature type="domain" description="Cyclin-D1-binding protein 1-like C-terminal" evidence="9">
    <location>
        <begin position="199"/>
        <end position="299"/>
    </location>
</feature>
<evidence type="ECO:0000256" key="4">
    <source>
        <dbReference type="ARBA" id="ARBA00022490"/>
    </source>
</evidence>
<evidence type="ECO:0000256" key="3">
    <source>
        <dbReference type="ARBA" id="ARBA00008940"/>
    </source>
</evidence>